<evidence type="ECO:0000313" key="3">
    <source>
        <dbReference type="EMBL" id="KKS82408.1"/>
    </source>
</evidence>
<comment type="caution">
    <text evidence="3">The sequence shown here is derived from an EMBL/GenBank/DDBJ whole genome shotgun (WGS) entry which is preliminary data.</text>
</comment>
<proteinExistence type="inferred from homology"/>
<comment type="similarity">
    <text evidence="1 2">Belongs to the UPF0235 family.</text>
</comment>
<sequence>MKIFVKVKPGSGKETIEKIDNTHFSVDVKAKPEKGKANQAVIKILAKYLKVSRSQVKMVSGAFSRQKVFDII</sequence>
<dbReference type="PANTHER" id="PTHR13420">
    <property type="entry name" value="UPF0235 PROTEIN C15ORF40"/>
    <property type="match status" value="1"/>
</dbReference>
<dbReference type="AlphaFoldDB" id="A0A0G1F693"/>
<organism evidence="3 4">
    <name type="scientific">Candidatus Wolfebacteria bacterium GW2011_GWC1_43_10</name>
    <dbReference type="NCBI Taxonomy" id="1619011"/>
    <lineage>
        <taxon>Bacteria</taxon>
        <taxon>Candidatus Wolfeibacteriota</taxon>
    </lineage>
</organism>
<protein>
    <recommendedName>
        <fullName evidence="2">UPF0235 protein UV58_C0010G0028</fullName>
    </recommendedName>
</protein>
<dbReference type="SMART" id="SM01152">
    <property type="entry name" value="DUF167"/>
    <property type="match status" value="1"/>
</dbReference>
<dbReference type="PANTHER" id="PTHR13420:SF7">
    <property type="entry name" value="UPF0235 PROTEIN C15ORF40"/>
    <property type="match status" value="1"/>
</dbReference>
<dbReference type="HAMAP" id="MF_00634">
    <property type="entry name" value="UPF0235"/>
    <property type="match status" value="1"/>
</dbReference>
<dbReference type="InterPro" id="IPR036591">
    <property type="entry name" value="YggU-like_sf"/>
</dbReference>
<dbReference type="Pfam" id="PF02594">
    <property type="entry name" value="DUF167"/>
    <property type="match status" value="1"/>
</dbReference>
<evidence type="ECO:0000256" key="1">
    <source>
        <dbReference type="ARBA" id="ARBA00010364"/>
    </source>
</evidence>
<dbReference type="Proteomes" id="UP000034810">
    <property type="component" value="Unassembled WGS sequence"/>
</dbReference>
<gene>
    <name evidence="3" type="ORF">UV58_C0010G0028</name>
</gene>
<dbReference type="SUPFAM" id="SSF69786">
    <property type="entry name" value="YggU-like"/>
    <property type="match status" value="1"/>
</dbReference>
<dbReference type="InterPro" id="IPR003746">
    <property type="entry name" value="DUF167"/>
</dbReference>
<dbReference type="NCBIfam" id="TIGR00251">
    <property type="entry name" value="DUF167 family protein"/>
    <property type="match status" value="1"/>
</dbReference>
<evidence type="ECO:0000256" key="2">
    <source>
        <dbReference type="HAMAP-Rule" id="MF_00634"/>
    </source>
</evidence>
<accession>A0A0G1F693</accession>
<reference evidence="3 4" key="1">
    <citation type="journal article" date="2015" name="Nature">
        <title>rRNA introns, odd ribosomes, and small enigmatic genomes across a large radiation of phyla.</title>
        <authorList>
            <person name="Brown C.T."/>
            <person name="Hug L.A."/>
            <person name="Thomas B.C."/>
            <person name="Sharon I."/>
            <person name="Castelle C.J."/>
            <person name="Singh A."/>
            <person name="Wilkins M.J."/>
            <person name="Williams K.H."/>
            <person name="Banfield J.F."/>
        </authorList>
    </citation>
    <scope>NUCLEOTIDE SEQUENCE [LARGE SCALE GENOMIC DNA]</scope>
</reference>
<name>A0A0G1F693_9BACT</name>
<evidence type="ECO:0000313" key="4">
    <source>
        <dbReference type="Proteomes" id="UP000034810"/>
    </source>
</evidence>
<dbReference type="Gene3D" id="3.30.1200.10">
    <property type="entry name" value="YggU-like"/>
    <property type="match status" value="1"/>
</dbReference>
<dbReference type="GO" id="GO:0005737">
    <property type="term" value="C:cytoplasm"/>
    <property type="evidence" value="ECO:0007669"/>
    <property type="project" value="TreeGrafter"/>
</dbReference>
<dbReference type="EMBL" id="LCFA01000010">
    <property type="protein sequence ID" value="KKS82408.1"/>
    <property type="molecule type" value="Genomic_DNA"/>
</dbReference>